<protein>
    <recommendedName>
        <fullName evidence="4">Integral membrane protein</fullName>
    </recommendedName>
</protein>
<gene>
    <name evidence="2" type="ORF">RM590_25970</name>
</gene>
<proteinExistence type="predicted"/>
<name>A0ABU2MWN1_9ACTN</name>
<feature type="transmembrane region" description="Helical" evidence="1">
    <location>
        <begin position="232"/>
        <end position="252"/>
    </location>
</feature>
<organism evidence="2 3">
    <name type="scientific">Streptomyces litchfieldiae</name>
    <dbReference type="NCBI Taxonomy" id="3075543"/>
    <lineage>
        <taxon>Bacteria</taxon>
        <taxon>Bacillati</taxon>
        <taxon>Actinomycetota</taxon>
        <taxon>Actinomycetes</taxon>
        <taxon>Kitasatosporales</taxon>
        <taxon>Streptomycetaceae</taxon>
        <taxon>Streptomyces</taxon>
    </lineage>
</organism>
<keyword evidence="1" id="KW-1133">Transmembrane helix</keyword>
<feature type="transmembrane region" description="Helical" evidence="1">
    <location>
        <begin position="154"/>
        <end position="173"/>
    </location>
</feature>
<evidence type="ECO:0008006" key="4">
    <source>
        <dbReference type="Google" id="ProtNLM"/>
    </source>
</evidence>
<evidence type="ECO:0000313" key="2">
    <source>
        <dbReference type="EMBL" id="MDT0346009.1"/>
    </source>
</evidence>
<dbReference type="Proteomes" id="UP001183246">
    <property type="component" value="Unassembled WGS sequence"/>
</dbReference>
<keyword evidence="1" id="KW-0472">Membrane</keyword>
<feature type="transmembrane region" description="Helical" evidence="1">
    <location>
        <begin position="180"/>
        <end position="202"/>
    </location>
</feature>
<accession>A0ABU2MWN1</accession>
<dbReference type="RefSeq" id="WP_311707145.1">
    <property type="nucleotide sequence ID" value="NZ_JAVREL010000017.1"/>
</dbReference>
<evidence type="ECO:0000313" key="3">
    <source>
        <dbReference type="Proteomes" id="UP001183246"/>
    </source>
</evidence>
<keyword evidence="1" id="KW-0812">Transmembrane</keyword>
<comment type="caution">
    <text evidence="2">The sequence shown here is derived from an EMBL/GenBank/DDBJ whole genome shotgun (WGS) entry which is preliminary data.</text>
</comment>
<sequence>MSGTTTAPPARRIPLLVLGLTALLALMLTAFVLPAVNSGPHDVPIAVAGPREAAEELADRIDEAQPGAFDVRLLADADAARQAMGDRDIYGAVVVGGPRPELLVAGAASTQIANTLRGLTPSLAGSAAEPAVPVTDLYPTTDDDPLGTGLSAGALPLVLGGYLAAMAISMAVARPRQRAVAAFGFAVVAGFALSALLRYGFGVIGGDYPLTALALTFVLAATCWGIIGLRGVLGAPGLGLGAALMVLVGNPLSGLSGGPEWLPAGWGAFGQYLPPGAGGSLLRSVSFFDGAGSGPHLAVLTCWLVGGILLFLIGVRRERAAGKGAGPDAAEPAAPASAAAA</sequence>
<evidence type="ECO:0000256" key="1">
    <source>
        <dbReference type="SAM" id="Phobius"/>
    </source>
</evidence>
<keyword evidence="3" id="KW-1185">Reference proteome</keyword>
<feature type="transmembrane region" description="Helical" evidence="1">
    <location>
        <begin position="297"/>
        <end position="315"/>
    </location>
</feature>
<feature type="transmembrane region" description="Helical" evidence="1">
    <location>
        <begin position="208"/>
        <end position="227"/>
    </location>
</feature>
<reference evidence="3" key="1">
    <citation type="submission" date="2023-07" db="EMBL/GenBank/DDBJ databases">
        <title>30 novel species of actinomycetes from the DSMZ collection.</title>
        <authorList>
            <person name="Nouioui I."/>
        </authorList>
    </citation>
    <scope>NUCLEOTIDE SEQUENCE [LARGE SCALE GENOMIC DNA]</scope>
    <source>
        <strain evidence="3">DSM 44938</strain>
    </source>
</reference>
<dbReference type="EMBL" id="JAVREL010000017">
    <property type="protein sequence ID" value="MDT0346009.1"/>
    <property type="molecule type" value="Genomic_DNA"/>
</dbReference>